<reference evidence="1 2" key="1">
    <citation type="submission" date="2018-08" db="EMBL/GenBank/DDBJ databases">
        <title>Recombination of ecologically and evolutionarily significant loci maintains genetic cohesion in the Pseudomonas syringae species complex.</title>
        <authorList>
            <person name="Dillon M."/>
            <person name="Thakur S."/>
            <person name="Almeida R.N.D."/>
            <person name="Weir B.S."/>
            <person name="Guttman D.S."/>
        </authorList>
    </citation>
    <scope>NUCLEOTIDE SEQUENCE [LARGE SCALE GENOMIC DNA]</scope>
    <source>
        <strain evidence="1 2">ICMP 4324</strain>
    </source>
</reference>
<dbReference type="EMBL" id="RBON01000149">
    <property type="protein sequence ID" value="RMM69128.1"/>
    <property type="molecule type" value="Genomic_DNA"/>
</dbReference>
<accession>A0A3M3G642</accession>
<protein>
    <submittedName>
        <fullName evidence="1">Uncharacterized protein</fullName>
    </submittedName>
</protein>
<dbReference type="AlphaFoldDB" id="A0A3M3G642"/>
<dbReference type="Proteomes" id="UP000276829">
    <property type="component" value="Unassembled WGS sequence"/>
</dbReference>
<comment type="caution">
    <text evidence="1">The sequence shown here is derived from an EMBL/GenBank/DDBJ whole genome shotgun (WGS) entry which is preliminary data.</text>
</comment>
<organism evidence="1 2">
    <name type="scientific">Pseudomonas savastanoi pv. glycinea</name>
    <name type="common">Pseudomonas syringae pv. glycinea</name>
    <dbReference type="NCBI Taxonomy" id="318"/>
    <lineage>
        <taxon>Bacteria</taxon>
        <taxon>Pseudomonadati</taxon>
        <taxon>Pseudomonadota</taxon>
        <taxon>Gammaproteobacteria</taxon>
        <taxon>Pseudomonadales</taxon>
        <taxon>Pseudomonadaceae</taxon>
        <taxon>Pseudomonas</taxon>
    </lineage>
</organism>
<dbReference type="RefSeq" id="WP_122393593.1">
    <property type="nucleotide sequence ID" value="NZ_RBON01000149.1"/>
</dbReference>
<sequence length="187" mass="20979">MPSTKPRLVARITEKQKADFDERAASHQMSSGALLEKLIETFLSTGQPSPSFLASVPVAKDGLADARRKINPRLSSAEVEALQRLSQEMGWSKSKYMAQLFRVHLSGEPRFSEREMLELRQATLQLSAMGRNINQVARALNISLDHANQAHAVQWEVMHKVIDLHRNFVKALIKSNLGYWGISDGDE</sequence>
<gene>
    <name evidence="1" type="ORF">ALQ73_200195</name>
</gene>
<proteinExistence type="predicted"/>
<evidence type="ECO:0000313" key="2">
    <source>
        <dbReference type="Proteomes" id="UP000276829"/>
    </source>
</evidence>
<name>A0A3M3G642_PSESG</name>
<evidence type="ECO:0000313" key="1">
    <source>
        <dbReference type="EMBL" id="RMM69128.1"/>
    </source>
</evidence>